<protein>
    <recommendedName>
        <fullName evidence="3">IS4 family transposase</fullName>
    </recommendedName>
</protein>
<dbReference type="GeneID" id="98063856"/>
<evidence type="ECO:0008006" key="3">
    <source>
        <dbReference type="Google" id="ProtNLM"/>
    </source>
</evidence>
<dbReference type="PANTHER" id="PTHR35404:SF8">
    <property type="entry name" value="TRANSPOSASE OF TN10"/>
    <property type="match status" value="1"/>
</dbReference>
<dbReference type="InterPro" id="IPR012337">
    <property type="entry name" value="RNaseH-like_sf"/>
</dbReference>
<dbReference type="EMBL" id="NBTX02000004">
    <property type="protein sequence ID" value="PNL62886.1"/>
    <property type="molecule type" value="Genomic_DNA"/>
</dbReference>
<sequence>MHVESILPELLNGTIHKRRIESLCTLVKVVICQKTLKLSELGRNLKGKKERTGIRIVCRALSNRFYQKHSSQIYLCIINKVVGKNKAPDLILDWSAIPNSKRSTKQEEYQVLRASYAAEGRSMTLYEEIHPRSKLNNSGVHKQFLKNLSELQHEDCRPCIITDADFKNPWFKAVLKLGWDYIGRVRGDVHFDEAKDLNQ</sequence>
<dbReference type="SUPFAM" id="SSF53098">
    <property type="entry name" value="Ribonuclease H-like"/>
    <property type="match status" value="1"/>
</dbReference>
<dbReference type="RefSeq" id="WP_019234445.1">
    <property type="nucleotide sequence ID" value="NZ_CAAAHR010000036.1"/>
</dbReference>
<dbReference type="PANTHER" id="PTHR35404">
    <property type="entry name" value="TRANSPOSASE OF TN10"/>
    <property type="match status" value="1"/>
</dbReference>
<accession>A0AAX0WWM6</accession>
<dbReference type="Proteomes" id="UP000192511">
    <property type="component" value="Unassembled WGS sequence"/>
</dbReference>
<dbReference type="AlphaFoldDB" id="A0AAX0WWM6"/>
<name>A0AAX0WWM6_9GAMM</name>
<reference evidence="1" key="1">
    <citation type="submission" date="2017-12" db="EMBL/GenBank/DDBJ databases">
        <title>FDA dAtabase for Regulatory Grade micrObial Sequences (FDA-ARGOS): Supporting development and validation of Infectious Disease Dx tests.</title>
        <authorList>
            <person name="Kerrigan L."/>
            <person name="Tallon L.J."/>
            <person name="Sadzewicz L."/>
            <person name="Sengamalay N."/>
            <person name="Ott S."/>
            <person name="Godinez A."/>
            <person name="Nagaraj S."/>
            <person name="Vavikolanu K."/>
            <person name="Vyas G."/>
            <person name="Nadendla S."/>
            <person name="Aluvathingal J."/>
            <person name="Sichtig H."/>
        </authorList>
    </citation>
    <scope>NUCLEOTIDE SEQUENCE [LARGE SCALE GENOMIC DNA]</scope>
    <source>
        <strain evidence="1">FDAARGOS_200</strain>
    </source>
</reference>
<proteinExistence type="predicted"/>
<evidence type="ECO:0000313" key="1">
    <source>
        <dbReference type="EMBL" id="PNL62886.1"/>
    </source>
</evidence>
<gene>
    <name evidence="1" type="ORF">A6J39_017700</name>
</gene>
<organism evidence="1 2">
    <name type="scientific">Legionella anisa</name>
    <dbReference type="NCBI Taxonomy" id="28082"/>
    <lineage>
        <taxon>Bacteria</taxon>
        <taxon>Pseudomonadati</taxon>
        <taxon>Pseudomonadota</taxon>
        <taxon>Gammaproteobacteria</taxon>
        <taxon>Legionellales</taxon>
        <taxon>Legionellaceae</taxon>
        <taxon>Legionella</taxon>
    </lineage>
</organism>
<comment type="caution">
    <text evidence="1">The sequence shown here is derived from an EMBL/GenBank/DDBJ whole genome shotgun (WGS) entry which is preliminary data.</text>
</comment>
<keyword evidence="2" id="KW-1185">Reference proteome</keyword>
<evidence type="ECO:0000313" key="2">
    <source>
        <dbReference type="Proteomes" id="UP000192511"/>
    </source>
</evidence>